<organism evidence="1">
    <name type="scientific">Acidithiobacillus ferrivorans</name>
    <dbReference type="NCBI Taxonomy" id="160808"/>
    <lineage>
        <taxon>Bacteria</taxon>
        <taxon>Pseudomonadati</taxon>
        <taxon>Pseudomonadota</taxon>
        <taxon>Acidithiobacillia</taxon>
        <taxon>Acidithiobacillales</taxon>
        <taxon>Acidithiobacillaceae</taxon>
        <taxon>Acidithiobacillus</taxon>
    </lineage>
</organism>
<reference evidence="2 3" key="3">
    <citation type="submission" date="2017-03" db="EMBL/GenBank/DDBJ databases">
        <authorList>
            <person name="Regsiter A."/>
            <person name="William W."/>
        </authorList>
    </citation>
    <scope>NUCLEOTIDE SEQUENCE [LARGE SCALE GENOMIC DNA]</scope>
    <source>
        <strain evidence="2">PRJEB5721</strain>
    </source>
</reference>
<accession>A0A060UR52</accession>
<dbReference type="AlphaFoldDB" id="A0A060UR52"/>
<evidence type="ECO:0000313" key="1">
    <source>
        <dbReference type="EMBL" id="CDQ09004.1"/>
    </source>
</evidence>
<gene>
    <name evidence="1" type="ORF">AFERRI_150009</name>
    <name evidence="2" type="ORF">AFERRI_20449</name>
</gene>
<proteinExistence type="predicted"/>
<dbReference type="EMBL" id="CCCS020000007">
    <property type="protein sequence ID" value="CDQ09004.1"/>
    <property type="molecule type" value="Genomic_DNA"/>
</dbReference>
<dbReference type="Proteomes" id="UP000193925">
    <property type="component" value="Chromosome AFERRI"/>
</dbReference>
<reference evidence="1" key="1">
    <citation type="submission" date="2014-03" db="EMBL/GenBank/DDBJ databases">
        <authorList>
            <person name="Genoscope - CEA"/>
        </authorList>
    </citation>
    <scope>NUCLEOTIDE SEQUENCE [LARGE SCALE GENOMIC DNA]</scope>
    <source>
        <strain evidence="1">CF27</strain>
    </source>
</reference>
<evidence type="ECO:0000313" key="2">
    <source>
        <dbReference type="EMBL" id="SMH65666.1"/>
    </source>
</evidence>
<keyword evidence="3" id="KW-1185">Reference proteome</keyword>
<protein>
    <submittedName>
        <fullName evidence="1">Uncharacterized protein</fullName>
    </submittedName>
</protein>
<reference evidence="1" key="2">
    <citation type="submission" date="2014-07" db="EMBL/GenBank/DDBJ databases">
        <title>Initial genome analysis of the psychrotolerant acidophile Acidithiobacillus ferrivorans CF27: insights into iron and sulfur oxidation pathways and into biofilm formation.</title>
        <authorList>
            <person name="Talla E."/>
            <person name="Hedrich S."/>
            <person name="Mangenot S."/>
            <person name="Ji B."/>
            <person name="Johnson D.B."/>
            <person name="Barbe V."/>
            <person name="Bonnefoy V."/>
        </authorList>
    </citation>
    <scope>NUCLEOTIDE SEQUENCE [LARGE SCALE GENOMIC DNA]</scope>
    <source>
        <strain evidence="1">CF27</strain>
    </source>
</reference>
<name>A0A060UR52_9PROT</name>
<sequence length="119" mass="12630">MSTHASASGAGISRTMESTRTDCCSAAAIATHLLPLANHPGFGILERELRPQGSVGGASNGSLNRDITIGYFWISGFGCVSGERTSFCHLGVKPDFDAFITAFDYHEAGFYCGRVHEAL</sequence>
<dbReference type="EMBL" id="LT841305">
    <property type="protein sequence ID" value="SMH65666.1"/>
    <property type="molecule type" value="Genomic_DNA"/>
</dbReference>
<evidence type="ECO:0000313" key="3">
    <source>
        <dbReference type="Proteomes" id="UP000193925"/>
    </source>
</evidence>